<dbReference type="InterPro" id="IPR013325">
    <property type="entry name" value="RNA_pol_sigma_r2"/>
</dbReference>
<dbReference type="eggNOG" id="COG1595">
    <property type="taxonomic scope" value="Bacteria"/>
</dbReference>
<gene>
    <name evidence="8" type="ORF">JCM19294_2643</name>
</gene>
<evidence type="ECO:0000256" key="4">
    <source>
        <dbReference type="ARBA" id="ARBA00023125"/>
    </source>
</evidence>
<evidence type="ECO:0000256" key="1">
    <source>
        <dbReference type="ARBA" id="ARBA00010641"/>
    </source>
</evidence>
<dbReference type="AlphaFoldDB" id="A0A090QK04"/>
<reference evidence="8" key="1">
    <citation type="journal article" date="2014" name="Genome Announc.">
        <title>Draft Genome Sequences of Marine Flavobacterium Nonlabens Strains NR17, NR24, NR27, NR32, NR33, and Ara13.</title>
        <authorList>
            <person name="Nakanishi M."/>
            <person name="Meirelles P."/>
            <person name="Suzuki R."/>
            <person name="Takatani N."/>
            <person name="Mino S."/>
            <person name="Suda W."/>
            <person name="Oshima K."/>
            <person name="Hattori M."/>
            <person name="Ohkuma M."/>
            <person name="Hosokawa M."/>
            <person name="Miyashita K."/>
            <person name="Thompson F.L."/>
            <person name="Niwa A."/>
            <person name="Sawabe T."/>
            <person name="Sawabe T."/>
        </authorList>
    </citation>
    <scope>NUCLEOTIDE SEQUENCE [LARGE SCALE GENOMIC DNA]</scope>
    <source>
        <strain evidence="8">JCM 19294</strain>
    </source>
</reference>
<dbReference type="PANTHER" id="PTHR43133">
    <property type="entry name" value="RNA POLYMERASE ECF-TYPE SIGMA FACTO"/>
    <property type="match status" value="1"/>
</dbReference>
<dbReference type="GO" id="GO:0016987">
    <property type="term" value="F:sigma factor activity"/>
    <property type="evidence" value="ECO:0007669"/>
    <property type="project" value="UniProtKB-KW"/>
</dbReference>
<dbReference type="GO" id="GO:0003677">
    <property type="term" value="F:DNA binding"/>
    <property type="evidence" value="ECO:0007669"/>
    <property type="project" value="UniProtKB-KW"/>
</dbReference>
<dbReference type="InterPro" id="IPR007627">
    <property type="entry name" value="RNA_pol_sigma70_r2"/>
</dbReference>
<feature type="domain" description="RNA polymerase sigma factor 70 region 4 type 2" evidence="7">
    <location>
        <begin position="107"/>
        <end position="156"/>
    </location>
</feature>
<dbReference type="InterPro" id="IPR036388">
    <property type="entry name" value="WH-like_DNA-bd_sf"/>
</dbReference>
<dbReference type="EMBL" id="BBML01000001">
    <property type="protein sequence ID" value="GAK95861.1"/>
    <property type="molecule type" value="Genomic_DNA"/>
</dbReference>
<keyword evidence="2" id="KW-0805">Transcription regulation</keyword>
<dbReference type="InterPro" id="IPR013324">
    <property type="entry name" value="RNA_pol_sigma_r3/r4-like"/>
</dbReference>
<accession>A0A090QK04</accession>
<evidence type="ECO:0000313" key="9">
    <source>
        <dbReference type="Proteomes" id="UP000029221"/>
    </source>
</evidence>
<dbReference type="STRING" id="319236.BST91_11485"/>
<organism evidence="8 9">
    <name type="scientific">Nonlabens tegetincola</name>
    <dbReference type="NCBI Taxonomy" id="323273"/>
    <lineage>
        <taxon>Bacteria</taxon>
        <taxon>Pseudomonadati</taxon>
        <taxon>Bacteroidota</taxon>
        <taxon>Flavobacteriia</taxon>
        <taxon>Flavobacteriales</taxon>
        <taxon>Flavobacteriaceae</taxon>
        <taxon>Nonlabens</taxon>
    </lineage>
</organism>
<dbReference type="RefSeq" id="WP_042276653.1">
    <property type="nucleotide sequence ID" value="NZ_BBML01000001.1"/>
</dbReference>
<dbReference type="NCBIfam" id="TIGR02937">
    <property type="entry name" value="sigma70-ECF"/>
    <property type="match status" value="1"/>
</dbReference>
<dbReference type="InterPro" id="IPR014284">
    <property type="entry name" value="RNA_pol_sigma-70_dom"/>
</dbReference>
<dbReference type="PANTHER" id="PTHR43133:SF8">
    <property type="entry name" value="RNA POLYMERASE SIGMA FACTOR HI_1459-RELATED"/>
    <property type="match status" value="1"/>
</dbReference>
<evidence type="ECO:0000313" key="8">
    <source>
        <dbReference type="EMBL" id="GAK95861.1"/>
    </source>
</evidence>
<keyword evidence="3" id="KW-0731">Sigma factor</keyword>
<dbReference type="Gene3D" id="1.10.10.10">
    <property type="entry name" value="Winged helix-like DNA-binding domain superfamily/Winged helix DNA-binding domain"/>
    <property type="match status" value="1"/>
</dbReference>
<evidence type="ECO:0000259" key="7">
    <source>
        <dbReference type="Pfam" id="PF08281"/>
    </source>
</evidence>
<comment type="caution">
    <text evidence="8">The sequence shown here is derived from an EMBL/GenBank/DDBJ whole genome shotgun (WGS) entry which is preliminary data.</text>
</comment>
<keyword evidence="4" id="KW-0238">DNA-binding</keyword>
<evidence type="ECO:0000256" key="2">
    <source>
        <dbReference type="ARBA" id="ARBA00023015"/>
    </source>
</evidence>
<evidence type="ECO:0000259" key="6">
    <source>
        <dbReference type="Pfam" id="PF04542"/>
    </source>
</evidence>
<dbReference type="SUPFAM" id="SSF88659">
    <property type="entry name" value="Sigma3 and sigma4 domains of RNA polymerase sigma factors"/>
    <property type="match status" value="1"/>
</dbReference>
<keyword evidence="5" id="KW-0804">Transcription</keyword>
<name>A0A090QK04_9FLAO</name>
<dbReference type="GO" id="GO:0006352">
    <property type="term" value="P:DNA-templated transcription initiation"/>
    <property type="evidence" value="ECO:0007669"/>
    <property type="project" value="InterPro"/>
</dbReference>
<dbReference type="Gene3D" id="1.10.1740.10">
    <property type="match status" value="1"/>
</dbReference>
<protein>
    <submittedName>
        <fullName evidence="8">RNA polymerase ECF-type sigma factor</fullName>
    </submittedName>
</protein>
<keyword evidence="9" id="KW-1185">Reference proteome</keyword>
<evidence type="ECO:0000256" key="5">
    <source>
        <dbReference type="ARBA" id="ARBA00023163"/>
    </source>
</evidence>
<feature type="domain" description="RNA polymerase sigma-70 region 2" evidence="6">
    <location>
        <begin position="12"/>
        <end position="79"/>
    </location>
</feature>
<dbReference type="SUPFAM" id="SSF88946">
    <property type="entry name" value="Sigma2 domain of RNA polymerase sigma factors"/>
    <property type="match status" value="1"/>
</dbReference>
<dbReference type="InterPro" id="IPR039425">
    <property type="entry name" value="RNA_pol_sigma-70-like"/>
</dbReference>
<dbReference type="Pfam" id="PF04542">
    <property type="entry name" value="Sigma70_r2"/>
    <property type="match status" value="1"/>
</dbReference>
<dbReference type="InterPro" id="IPR013249">
    <property type="entry name" value="RNA_pol_sigma70_r4_t2"/>
</dbReference>
<dbReference type="Pfam" id="PF08281">
    <property type="entry name" value="Sigma70_r4_2"/>
    <property type="match status" value="1"/>
</dbReference>
<evidence type="ECO:0000256" key="3">
    <source>
        <dbReference type="ARBA" id="ARBA00023082"/>
    </source>
</evidence>
<comment type="similarity">
    <text evidence="1">Belongs to the sigma-70 factor family. ECF subfamily.</text>
</comment>
<sequence length="165" mass="19297">MITDQQKAFEQLYHDNVDKVHRLCLGYVEGNQPLATDLQQEVFMKVWQHWNSFKGTAKRSTWLYRIAVNTCLQFLRDNKNKLTESLDNKIELVVETVVDKELQYATLYACMNKLNKVNKSILLLELEEVPQQEIAAIVGIKHNAVRTRINRIKQQLTKCVNHENI</sequence>
<dbReference type="Proteomes" id="UP000029221">
    <property type="component" value="Unassembled WGS sequence"/>
</dbReference>
<proteinExistence type="inferred from homology"/>